<proteinExistence type="predicted"/>
<accession>A0ABD0YG87</accession>
<evidence type="ECO:0000256" key="1">
    <source>
        <dbReference type="SAM" id="MobiDB-lite"/>
    </source>
</evidence>
<feature type="region of interest" description="Disordered" evidence="1">
    <location>
        <begin position="54"/>
        <end position="82"/>
    </location>
</feature>
<evidence type="ECO:0000313" key="3">
    <source>
        <dbReference type="Proteomes" id="UP001558652"/>
    </source>
</evidence>
<dbReference type="Proteomes" id="UP001558652">
    <property type="component" value="Unassembled WGS sequence"/>
</dbReference>
<sequence>MAFKRRNMFYENKKKETTEISVNSRPQRRLVHTYKVCKVDGEARREMGTITKETRGRERAGRPRIMRPLSGGRLQDTLSLPNYRPLCTTGGRTTPPTAFYTTFIPPRERGFSTNSEDEKNKQNFPPQWGTACPDTNCQLPRAREADQRFYTDSSPREHLEIYFRPAPVESCPGIGTACGRSVRESISKKDLAAVEWQRLKKQRKLPSGKNAYSFFFFYYLPKQRNAGTFFSHGRKIHSS</sequence>
<name>A0ABD0YG87_9HEMI</name>
<comment type="caution">
    <text evidence="2">The sequence shown here is derived from an EMBL/GenBank/DDBJ whole genome shotgun (WGS) entry which is preliminary data.</text>
</comment>
<organism evidence="2 3">
    <name type="scientific">Ranatra chinensis</name>
    <dbReference type="NCBI Taxonomy" id="642074"/>
    <lineage>
        <taxon>Eukaryota</taxon>
        <taxon>Metazoa</taxon>
        <taxon>Ecdysozoa</taxon>
        <taxon>Arthropoda</taxon>
        <taxon>Hexapoda</taxon>
        <taxon>Insecta</taxon>
        <taxon>Pterygota</taxon>
        <taxon>Neoptera</taxon>
        <taxon>Paraneoptera</taxon>
        <taxon>Hemiptera</taxon>
        <taxon>Heteroptera</taxon>
        <taxon>Panheteroptera</taxon>
        <taxon>Nepomorpha</taxon>
        <taxon>Nepidae</taxon>
        <taxon>Ranatrinae</taxon>
        <taxon>Ranatra</taxon>
    </lineage>
</organism>
<feature type="region of interest" description="Disordered" evidence="1">
    <location>
        <begin position="112"/>
        <end position="132"/>
    </location>
</feature>
<dbReference type="EMBL" id="JBFDAA010000014">
    <property type="protein sequence ID" value="KAL1122037.1"/>
    <property type="molecule type" value="Genomic_DNA"/>
</dbReference>
<reference evidence="2 3" key="1">
    <citation type="submission" date="2024-07" db="EMBL/GenBank/DDBJ databases">
        <title>Chromosome-level genome assembly of the water stick insect Ranatra chinensis (Heteroptera: Nepidae).</title>
        <authorList>
            <person name="Liu X."/>
        </authorList>
    </citation>
    <scope>NUCLEOTIDE SEQUENCE [LARGE SCALE GENOMIC DNA]</scope>
    <source>
        <strain evidence="2">Cailab_2021Rc</strain>
        <tissue evidence="2">Muscle</tissue>
    </source>
</reference>
<keyword evidence="3" id="KW-1185">Reference proteome</keyword>
<protein>
    <submittedName>
        <fullName evidence="2">Uncharacterized protein</fullName>
    </submittedName>
</protein>
<evidence type="ECO:0000313" key="2">
    <source>
        <dbReference type="EMBL" id="KAL1122037.1"/>
    </source>
</evidence>
<gene>
    <name evidence="2" type="ORF">AAG570_003443</name>
</gene>
<dbReference type="AlphaFoldDB" id="A0ABD0YG87"/>
<feature type="compositionally biased region" description="Basic and acidic residues" evidence="1">
    <location>
        <begin position="112"/>
        <end position="121"/>
    </location>
</feature>